<dbReference type="Proteomes" id="UP001431209">
    <property type="component" value="Unassembled WGS sequence"/>
</dbReference>
<reference evidence="10 11" key="1">
    <citation type="submission" date="2024-03" db="EMBL/GenBank/DDBJ databases">
        <title>The Acrasis kona genome and developmental transcriptomes reveal deep origins of eukaryotic multicellular pathways.</title>
        <authorList>
            <person name="Sheikh S."/>
            <person name="Fu C.-J."/>
            <person name="Brown M.W."/>
            <person name="Baldauf S.L."/>
        </authorList>
    </citation>
    <scope>NUCLEOTIDE SEQUENCE [LARGE SCALE GENOMIC DNA]</scope>
    <source>
        <strain evidence="10 11">ATCC MYA-3509</strain>
    </source>
</reference>
<feature type="compositionally biased region" description="Polar residues" evidence="7">
    <location>
        <begin position="304"/>
        <end position="319"/>
    </location>
</feature>
<dbReference type="PROSITE" id="PS51354">
    <property type="entry name" value="GLUTAREDOXIN_2"/>
    <property type="match status" value="1"/>
</dbReference>
<evidence type="ECO:0000256" key="8">
    <source>
        <dbReference type="SAM" id="Phobius"/>
    </source>
</evidence>
<dbReference type="PROSITE" id="PS50202">
    <property type="entry name" value="MSP"/>
    <property type="match status" value="1"/>
</dbReference>
<gene>
    <name evidence="10" type="ORF">AKO1_002989</name>
</gene>
<keyword evidence="11" id="KW-1185">Reference proteome</keyword>
<keyword evidence="4 8" id="KW-1133">Transmembrane helix</keyword>
<feature type="transmembrane region" description="Helical" evidence="8">
    <location>
        <begin position="606"/>
        <end position="624"/>
    </location>
</feature>
<dbReference type="InterPro" id="IPR000535">
    <property type="entry name" value="MSP_dom"/>
</dbReference>
<feature type="region of interest" description="Disordered" evidence="7">
    <location>
        <begin position="368"/>
        <end position="441"/>
    </location>
</feature>
<evidence type="ECO:0000256" key="5">
    <source>
        <dbReference type="ARBA" id="ARBA00023136"/>
    </source>
</evidence>
<sequence>MAPVQTKGSLSEPKRKTKDYIGRIYVFTNKLAKNECNEAKALIKDAGGDASEIKVDTKPYLFEIMSRLSNGKQDMPQIFFNDSHIGGINDLRDLKDNGSLNELVEEAKNADNPGRLYKIYRRQTDIFSISPTDLYFPPPLNRPITCVVRITNKTDKYAIFKLKTNSPKRYLVKPKQGVLGPNAQEKVEVILQQKGLDEIPTSSDKFRVEGVVLNYVNEGLLEMVEEMFKKVDAKTIVMQKLQCFFENPPTNMKITQYNDGITIEELNYKTNFVDELLGDDLNVSFMKRSMASNASDEDEDLLSPRNTKQPALTFDTSAPVATTTTTSQFVNVPSSPISSTNTQQIQADQLAAQQAVLLAQEAEQNRLREEQQRQQLEQQAREEQRRNEEQRQLDRDNQARVQAERQAQEAQLAREQEELKKREQDQQQQLEQQRREKEQRDLLETEQRKLVEQQMQMQRLREERDRQARAAMEQQERQIAEQNVLELLEKETTKIVSDRSSAKQERLEQIDSIDRAEHQRLLDEHQKVLVKLQNSAQRIKEMQIMHESELQREREKNAILERKVDSEALLRKRASKSISNESDKAVGEKVAEKAVVAAEHPTTQQFSIIVLIVVAILAFLAGKLI</sequence>
<feature type="compositionally biased region" description="Basic and acidic residues" evidence="7">
    <location>
        <begin position="432"/>
        <end position="441"/>
    </location>
</feature>
<feature type="compositionally biased region" description="Basic and acidic residues" evidence="7">
    <location>
        <begin position="379"/>
        <end position="425"/>
    </location>
</feature>
<feature type="domain" description="MSP" evidence="9">
    <location>
        <begin position="126"/>
        <end position="246"/>
    </location>
</feature>
<dbReference type="InterPro" id="IPR013783">
    <property type="entry name" value="Ig-like_fold"/>
</dbReference>
<protein>
    <submittedName>
        <fullName evidence="10">Vesicle-associated protein</fullName>
    </submittedName>
</protein>
<comment type="caution">
    <text evidence="10">The sequence shown here is derived from an EMBL/GenBank/DDBJ whole genome shotgun (WGS) entry which is preliminary data.</text>
</comment>
<evidence type="ECO:0000256" key="6">
    <source>
        <dbReference type="SAM" id="Coils"/>
    </source>
</evidence>
<organism evidence="10 11">
    <name type="scientific">Acrasis kona</name>
    <dbReference type="NCBI Taxonomy" id="1008807"/>
    <lineage>
        <taxon>Eukaryota</taxon>
        <taxon>Discoba</taxon>
        <taxon>Heterolobosea</taxon>
        <taxon>Tetramitia</taxon>
        <taxon>Eutetramitia</taxon>
        <taxon>Acrasidae</taxon>
        <taxon>Acrasis</taxon>
    </lineage>
</organism>
<accession>A0AAW2Z9K9</accession>
<keyword evidence="3 8" id="KW-0812">Transmembrane</keyword>
<evidence type="ECO:0000259" key="9">
    <source>
        <dbReference type="PROSITE" id="PS50202"/>
    </source>
</evidence>
<keyword evidence="5 8" id="KW-0472">Membrane</keyword>
<dbReference type="GO" id="GO:0005789">
    <property type="term" value="C:endoplasmic reticulum membrane"/>
    <property type="evidence" value="ECO:0007669"/>
    <property type="project" value="InterPro"/>
</dbReference>
<evidence type="ECO:0000256" key="3">
    <source>
        <dbReference type="ARBA" id="ARBA00022692"/>
    </source>
</evidence>
<dbReference type="EMBL" id="JAOPGA020001130">
    <property type="protein sequence ID" value="KAL0485362.1"/>
    <property type="molecule type" value="Genomic_DNA"/>
</dbReference>
<dbReference type="InterPro" id="IPR008962">
    <property type="entry name" value="PapD-like_sf"/>
</dbReference>
<dbReference type="GO" id="GO:0005886">
    <property type="term" value="C:plasma membrane"/>
    <property type="evidence" value="ECO:0007669"/>
    <property type="project" value="TreeGrafter"/>
</dbReference>
<dbReference type="Pfam" id="PF00462">
    <property type="entry name" value="Glutaredoxin"/>
    <property type="match status" value="1"/>
</dbReference>
<evidence type="ECO:0000313" key="10">
    <source>
        <dbReference type="EMBL" id="KAL0485362.1"/>
    </source>
</evidence>
<feature type="region of interest" description="Disordered" evidence="7">
    <location>
        <begin position="292"/>
        <end position="319"/>
    </location>
</feature>
<comment type="subcellular location">
    <subcellularLocation>
        <location evidence="1">Membrane</location>
        <topology evidence="1">Single-pass type IV membrane protein</topology>
    </subcellularLocation>
</comment>
<dbReference type="SUPFAM" id="SSF52833">
    <property type="entry name" value="Thioredoxin-like"/>
    <property type="match status" value="1"/>
</dbReference>
<proteinExistence type="inferred from homology"/>
<dbReference type="AlphaFoldDB" id="A0AAW2Z9K9"/>
<dbReference type="GO" id="GO:0061817">
    <property type="term" value="P:endoplasmic reticulum-plasma membrane tethering"/>
    <property type="evidence" value="ECO:0007669"/>
    <property type="project" value="TreeGrafter"/>
</dbReference>
<comment type="similarity">
    <text evidence="2">Belongs to the VAMP-associated protein (VAP) (TC 9.B.17) family.</text>
</comment>
<evidence type="ECO:0000256" key="2">
    <source>
        <dbReference type="ARBA" id="ARBA00008932"/>
    </source>
</evidence>
<name>A0AAW2Z9K9_9EUKA</name>
<evidence type="ECO:0000256" key="7">
    <source>
        <dbReference type="SAM" id="MobiDB-lite"/>
    </source>
</evidence>
<dbReference type="InterPro" id="IPR016763">
    <property type="entry name" value="VAP"/>
</dbReference>
<evidence type="ECO:0000256" key="1">
    <source>
        <dbReference type="ARBA" id="ARBA00004211"/>
    </source>
</evidence>
<feature type="coiled-coil region" evidence="6">
    <location>
        <begin position="515"/>
        <end position="542"/>
    </location>
</feature>
<dbReference type="InterPro" id="IPR002109">
    <property type="entry name" value="Glutaredoxin"/>
</dbReference>
<dbReference type="Pfam" id="PF00635">
    <property type="entry name" value="Motile_Sperm"/>
    <property type="match status" value="1"/>
</dbReference>
<dbReference type="SUPFAM" id="SSF49354">
    <property type="entry name" value="PapD-like"/>
    <property type="match status" value="1"/>
</dbReference>
<dbReference type="Gene3D" id="2.60.40.10">
    <property type="entry name" value="Immunoglobulins"/>
    <property type="match status" value="1"/>
</dbReference>
<dbReference type="PANTHER" id="PTHR10809:SF6">
    <property type="entry name" value="AT11025P-RELATED"/>
    <property type="match status" value="1"/>
</dbReference>
<dbReference type="Gene3D" id="3.40.30.10">
    <property type="entry name" value="Glutaredoxin"/>
    <property type="match status" value="1"/>
</dbReference>
<dbReference type="PANTHER" id="PTHR10809">
    <property type="entry name" value="VESICLE-ASSOCIATED MEMBRANE PROTEIN-ASSOCIATED PROTEIN"/>
    <property type="match status" value="1"/>
</dbReference>
<dbReference type="GO" id="GO:0090158">
    <property type="term" value="P:endoplasmic reticulum membrane organization"/>
    <property type="evidence" value="ECO:0007669"/>
    <property type="project" value="TreeGrafter"/>
</dbReference>
<evidence type="ECO:0000313" key="11">
    <source>
        <dbReference type="Proteomes" id="UP001431209"/>
    </source>
</evidence>
<keyword evidence="6" id="KW-0175">Coiled coil</keyword>
<dbReference type="InterPro" id="IPR036249">
    <property type="entry name" value="Thioredoxin-like_sf"/>
</dbReference>
<evidence type="ECO:0000256" key="4">
    <source>
        <dbReference type="ARBA" id="ARBA00022989"/>
    </source>
</evidence>